<sequence>MEKRTVQEMGKAPQRGKTKKILKYAGKSVGGGIKEVMSGKSSGKSKEELESSETERMSSVESDISDAESQPSSVDSPPVVAPSVDNSSTASSELAEFAASY</sequence>
<feature type="compositionally biased region" description="Basic and acidic residues" evidence="1">
    <location>
        <begin position="44"/>
        <end position="58"/>
    </location>
</feature>
<evidence type="ECO:0000256" key="1">
    <source>
        <dbReference type="SAM" id="MobiDB-lite"/>
    </source>
</evidence>
<evidence type="ECO:0000313" key="3">
    <source>
        <dbReference type="RefSeq" id="XP_027774253.1"/>
    </source>
</evidence>
<feature type="compositionally biased region" description="Low complexity" evidence="1">
    <location>
        <begin position="69"/>
        <end position="88"/>
    </location>
</feature>
<feature type="region of interest" description="Disordered" evidence="1">
    <location>
        <begin position="1"/>
        <end position="101"/>
    </location>
</feature>
<organism evidence="2 3">
    <name type="scientific">Solanum pennellii</name>
    <name type="common">Tomato</name>
    <name type="synonym">Lycopersicon pennellii</name>
    <dbReference type="NCBI Taxonomy" id="28526"/>
    <lineage>
        <taxon>Eukaryota</taxon>
        <taxon>Viridiplantae</taxon>
        <taxon>Streptophyta</taxon>
        <taxon>Embryophyta</taxon>
        <taxon>Tracheophyta</taxon>
        <taxon>Spermatophyta</taxon>
        <taxon>Magnoliopsida</taxon>
        <taxon>eudicotyledons</taxon>
        <taxon>Gunneridae</taxon>
        <taxon>Pentapetalae</taxon>
        <taxon>asterids</taxon>
        <taxon>lamiids</taxon>
        <taxon>Solanales</taxon>
        <taxon>Solanaceae</taxon>
        <taxon>Solanoideae</taxon>
        <taxon>Solaneae</taxon>
        <taxon>Solanum</taxon>
        <taxon>Solanum subgen. Lycopersicon</taxon>
    </lineage>
</organism>
<dbReference type="RefSeq" id="XP_027774253.1">
    <property type="nucleotide sequence ID" value="XM_027918452.1"/>
</dbReference>
<accession>A0ABM1VET5</accession>
<proteinExistence type="predicted"/>
<gene>
    <name evidence="3" type="primary">LOC114077979</name>
</gene>
<reference evidence="2" key="1">
    <citation type="journal article" date="2014" name="Nat. Genet.">
        <title>The genome of the stress-tolerant wild tomato species Solanum pennellii.</title>
        <authorList>
            <person name="Bolger A."/>
            <person name="Scossa F."/>
            <person name="Bolger M.E."/>
            <person name="Lanz C."/>
            <person name="Maumus F."/>
            <person name="Tohge T."/>
            <person name="Quesneville H."/>
            <person name="Alseekh S."/>
            <person name="Sorensen I."/>
            <person name="Lichtenstein G."/>
            <person name="Fich E.A."/>
            <person name="Conte M."/>
            <person name="Keller H."/>
            <person name="Schneeberger K."/>
            <person name="Schwacke R."/>
            <person name="Ofner I."/>
            <person name="Vrebalov J."/>
            <person name="Xu Y."/>
            <person name="Osorio S."/>
            <person name="Aflitos S.A."/>
            <person name="Schijlen E."/>
            <person name="Jimenez-Gomez J.M."/>
            <person name="Ryngajllo M."/>
            <person name="Kimura S."/>
            <person name="Kumar R."/>
            <person name="Koenig D."/>
            <person name="Headland L.R."/>
            <person name="Maloof J.N."/>
            <person name="Sinha N."/>
            <person name="van Ham R.C."/>
            <person name="Lankhorst R.K."/>
            <person name="Mao L."/>
            <person name="Vogel A."/>
            <person name="Arsova B."/>
            <person name="Panstruga R."/>
            <person name="Fei Z."/>
            <person name="Rose J.K."/>
            <person name="Zamir D."/>
            <person name="Carrari F."/>
            <person name="Giovannoni J.J."/>
            <person name="Weigel D."/>
            <person name="Usadel B."/>
            <person name="Fernie A.R."/>
        </authorList>
    </citation>
    <scope>NUCLEOTIDE SEQUENCE [LARGE SCALE GENOMIC DNA]</scope>
    <source>
        <strain evidence="2">cv. LA0716</strain>
    </source>
</reference>
<name>A0ABM1VET5_SOLPN</name>
<protein>
    <submittedName>
        <fullName evidence="3">Uncharacterized protein LOC114077979</fullName>
    </submittedName>
</protein>
<keyword evidence="2" id="KW-1185">Reference proteome</keyword>
<reference evidence="3" key="2">
    <citation type="submission" date="2025-08" db="UniProtKB">
        <authorList>
            <consortium name="RefSeq"/>
        </authorList>
    </citation>
    <scope>IDENTIFICATION</scope>
</reference>
<dbReference type="GeneID" id="114077979"/>
<dbReference type="Proteomes" id="UP000694930">
    <property type="component" value="Chromosome 7"/>
</dbReference>
<evidence type="ECO:0000313" key="2">
    <source>
        <dbReference type="Proteomes" id="UP000694930"/>
    </source>
</evidence>